<dbReference type="GO" id="GO:0080044">
    <property type="term" value="F:quercetin 7-O-glucosyltransferase activity"/>
    <property type="evidence" value="ECO:0007669"/>
    <property type="project" value="TreeGrafter"/>
</dbReference>
<evidence type="ECO:0000256" key="4">
    <source>
        <dbReference type="RuleBase" id="RU003718"/>
    </source>
</evidence>
<comment type="similarity">
    <text evidence="1 4">Belongs to the UDP-glycosyltransferase family.</text>
</comment>
<dbReference type="PANTHER" id="PTHR11926">
    <property type="entry name" value="GLUCOSYL/GLUCURONOSYL TRANSFERASES"/>
    <property type="match status" value="1"/>
</dbReference>
<comment type="caution">
    <text evidence="6">The sequence shown here is derived from an EMBL/GenBank/DDBJ whole genome shotgun (WGS) entry which is preliminary data.</text>
</comment>
<dbReference type="GO" id="GO:0080043">
    <property type="term" value="F:quercetin 3-O-glucosyltransferase activity"/>
    <property type="evidence" value="ECO:0007669"/>
    <property type="project" value="TreeGrafter"/>
</dbReference>
<evidence type="ECO:0000256" key="1">
    <source>
        <dbReference type="ARBA" id="ARBA00009995"/>
    </source>
</evidence>
<keyword evidence="3 4" id="KW-0808">Transferase</keyword>
<dbReference type="Gene3D" id="3.40.50.2000">
    <property type="entry name" value="Glycogen Phosphorylase B"/>
    <property type="match status" value="2"/>
</dbReference>
<dbReference type="AlphaFoldDB" id="A0A5N6Q0N3"/>
<gene>
    <name evidence="6" type="ORF">E3N88_01228</name>
</gene>
<dbReference type="EC" id="2.4.1.-" evidence="5"/>
<dbReference type="OrthoDB" id="5835829at2759"/>
<evidence type="ECO:0000256" key="3">
    <source>
        <dbReference type="ARBA" id="ARBA00022679"/>
    </source>
</evidence>
<dbReference type="SUPFAM" id="SSF53756">
    <property type="entry name" value="UDP-Glycosyltransferase/glycogen phosphorylase"/>
    <property type="match status" value="1"/>
</dbReference>
<accession>A0A5N6Q0N3</accession>
<dbReference type="Proteomes" id="UP000326396">
    <property type="component" value="Linkage Group LG1"/>
</dbReference>
<dbReference type="InterPro" id="IPR002213">
    <property type="entry name" value="UDP_glucos_trans"/>
</dbReference>
<protein>
    <recommendedName>
        <fullName evidence="5">Glycosyltransferase</fullName>
        <ecNumber evidence="5">2.4.1.-</ecNumber>
    </recommendedName>
</protein>
<keyword evidence="2 4" id="KW-0328">Glycosyltransferase</keyword>
<dbReference type="EMBL" id="SZYD01000001">
    <property type="protein sequence ID" value="KAD7478092.1"/>
    <property type="molecule type" value="Genomic_DNA"/>
</dbReference>
<proteinExistence type="inferred from homology"/>
<evidence type="ECO:0000256" key="2">
    <source>
        <dbReference type="ARBA" id="ARBA00022676"/>
    </source>
</evidence>
<sequence>MAQPQPHFLLVTYPAQGHINPALQFAKQLTLLGVKLTFTITVSAYRRMTKSNQIPQSFNFVVFSDGYDDGFNSNSGDSKLFLEQFKIRVIQSLKETIDSSAKNGTPVTCLVYTILLPWVSEVALDHKLPLALLWIQPASVFRVYYYYFNGYDKLIGEDCFEPSWSIEIPGLPSLKSRDLPSFCLPSNPHDSVKSILKELLHLLSSIERPKVLVNTFDALEEETLKEIDGKIDMVAVGPLIPSAFLDGNDPTDRSFGGDLFETSHDYLKWMNSKPQGSIVYISFGTLIEWSKKQKEALAYALIESKRSFLWVLRDKDGETKADDHEEISCIKELQQLGLIVPWCSQLEVLSHPSLGCFVTHCGWNSTLESIACGVPVVAFPKWSDQATNAKLIEDVWGMGTRVHVAVNEDGDVDGEEIRRCIEMVMGEHERGETMRKNAKKWKDLASKAVKQTGSSYINLKAFVEQSGSTFDLLKDKNGGI</sequence>
<name>A0A5N6Q0N3_9ASTR</name>
<keyword evidence="7" id="KW-1185">Reference proteome</keyword>
<organism evidence="6 7">
    <name type="scientific">Mikania micrantha</name>
    <name type="common">bitter vine</name>
    <dbReference type="NCBI Taxonomy" id="192012"/>
    <lineage>
        <taxon>Eukaryota</taxon>
        <taxon>Viridiplantae</taxon>
        <taxon>Streptophyta</taxon>
        <taxon>Embryophyta</taxon>
        <taxon>Tracheophyta</taxon>
        <taxon>Spermatophyta</taxon>
        <taxon>Magnoliopsida</taxon>
        <taxon>eudicotyledons</taxon>
        <taxon>Gunneridae</taxon>
        <taxon>Pentapetalae</taxon>
        <taxon>asterids</taxon>
        <taxon>campanulids</taxon>
        <taxon>Asterales</taxon>
        <taxon>Asteraceae</taxon>
        <taxon>Asteroideae</taxon>
        <taxon>Heliantheae alliance</taxon>
        <taxon>Eupatorieae</taxon>
        <taxon>Mikania</taxon>
    </lineage>
</organism>
<dbReference type="CDD" id="cd03784">
    <property type="entry name" value="GT1_Gtf-like"/>
    <property type="match status" value="1"/>
</dbReference>
<evidence type="ECO:0000313" key="7">
    <source>
        <dbReference type="Proteomes" id="UP000326396"/>
    </source>
</evidence>
<dbReference type="PANTHER" id="PTHR11926:SF870">
    <property type="entry name" value="UDP-GLYCOSYLTRANSFERASE 75B1"/>
    <property type="match status" value="1"/>
</dbReference>
<dbReference type="FunFam" id="3.40.50.2000:FF:000019">
    <property type="entry name" value="Glycosyltransferase"/>
    <property type="match status" value="1"/>
</dbReference>
<evidence type="ECO:0000313" key="6">
    <source>
        <dbReference type="EMBL" id="KAD7478092.1"/>
    </source>
</evidence>
<reference evidence="6 7" key="1">
    <citation type="submission" date="2019-05" db="EMBL/GenBank/DDBJ databases">
        <title>Mikania micrantha, genome provides insights into the molecular mechanism of rapid growth.</title>
        <authorList>
            <person name="Liu B."/>
        </authorList>
    </citation>
    <scope>NUCLEOTIDE SEQUENCE [LARGE SCALE GENOMIC DNA]</scope>
    <source>
        <strain evidence="6">NLD-2019</strain>
        <tissue evidence="6">Leaf</tissue>
    </source>
</reference>
<dbReference type="InterPro" id="IPR035595">
    <property type="entry name" value="UDP_glycos_trans_CS"/>
</dbReference>
<evidence type="ECO:0000256" key="5">
    <source>
        <dbReference type="RuleBase" id="RU362057"/>
    </source>
</evidence>
<dbReference type="Pfam" id="PF00201">
    <property type="entry name" value="UDPGT"/>
    <property type="match status" value="1"/>
</dbReference>
<dbReference type="PROSITE" id="PS00375">
    <property type="entry name" value="UDPGT"/>
    <property type="match status" value="1"/>
</dbReference>